<dbReference type="KEGG" id="tpf:TPHA_0D01580"/>
<dbReference type="Proteomes" id="UP000005666">
    <property type="component" value="Chromosome 4"/>
</dbReference>
<dbReference type="AlphaFoldDB" id="G8BSH7"/>
<dbReference type="GeneID" id="11534291"/>
<dbReference type="EMBL" id="HE612859">
    <property type="protein sequence ID" value="CCE62798.1"/>
    <property type="molecule type" value="Genomic_DNA"/>
</dbReference>
<dbReference type="InterPro" id="IPR003163">
    <property type="entry name" value="Tscrpt_reg_HTH_APSES-type"/>
</dbReference>
<dbReference type="GO" id="GO:0000981">
    <property type="term" value="F:DNA-binding transcription factor activity, RNA polymerase II-specific"/>
    <property type="evidence" value="ECO:0007669"/>
    <property type="project" value="UniProtKB-ARBA"/>
</dbReference>
<dbReference type="GO" id="GO:0003677">
    <property type="term" value="F:DNA binding"/>
    <property type="evidence" value="ECO:0007669"/>
    <property type="project" value="InterPro"/>
</dbReference>
<accession>G8BSH7</accession>
<dbReference type="PANTHER" id="PTHR43828">
    <property type="entry name" value="ASPARAGINASE"/>
    <property type="match status" value="1"/>
</dbReference>
<feature type="compositionally biased region" description="Basic residues" evidence="1">
    <location>
        <begin position="461"/>
        <end position="475"/>
    </location>
</feature>
<keyword evidence="4" id="KW-1185">Reference proteome</keyword>
<evidence type="ECO:0000259" key="2">
    <source>
        <dbReference type="PROSITE" id="PS51299"/>
    </source>
</evidence>
<feature type="region of interest" description="Disordered" evidence="1">
    <location>
        <begin position="432"/>
        <end position="506"/>
    </location>
</feature>
<dbReference type="PROSITE" id="PS51299">
    <property type="entry name" value="HTH_APSES"/>
    <property type="match status" value="1"/>
</dbReference>
<organism evidence="3 4">
    <name type="scientific">Tetrapisispora phaffii (strain ATCC 24235 / CBS 4417 / NBRC 1672 / NRRL Y-8282 / UCD 70-5)</name>
    <name type="common">Yeast</name>
    <name type="synonym">Fabospora phaffii</name>
    <dbReference type="NCBI Taxonomy" id="1071381"/>
    <lineage>
        <taxon>Eukaryota</taxon>
        <taxon>Fungi</taxon>
        <taxon>Dikarya</taxon>
        <taxon>Ascomycota</taxon>
        <taxon>Saccharomycotina</taxon>
        <taxon>Saccharomycetes</taxon>
        <taxon>Saccharomycetales</taxon>
        <taxon>Saccharomycetaceae</taxon>
        <taxon>Tetrapisispora</taxon>
    </lineage>
</organism>
<dbReference type="GO" id="GO:0030907">
    <property type="term" value="C:MBF transcription complex"/>
    <property type="evidence" value="ECO:0007669"/>
    <property type="project" value="TreeGrafter"/>
</dbReference>
<dbReference type="SUPFAM" id="SSF54616">
    <property type="entry name" value="DNA-binding domain of Mlu1-box binding protein MBP1"/>
    <property type="match status" value="1"/>
</dbReference>
<dbReference type="GO" id="GO:0033309">
    <property type="term" value="C:SBF transcription complex"/>
    <property type="evidence" value="ECO:0007669"/>
    <property type="project" value="TreeGrafter"/>
</dbReference>
<protein>
    <recommendedName>
        <fullName evidence="2">HTH APSES-type domain-containing protein</fullName>
    </recommendedName>
</protein>
<dbReference type="PANTHER" id="PTHR43828:SF5">
    <property type="entry name" value="TRANSCRIPTIONAL REPRESSOR XBP1"/>
    <property type="match status" value="1"/>
</dbReference>
<gene>
    <name evidence="3" type="primary">TPHA0D01580</name>
    <name evidence="3" type="ordered locus">TPHA_0D01580</name>
</gene>
<dbReference type="HOGENOM" id="CLU_380900_0_0_1"/>
<dbReference type="RefSeq" id="XP_003685232.1">
    <property type="nucleotide sequence ID" value="XM_003685184.1"/>
</dbReference>
<dbReference type="OrthoDB" id="5562739at2759"/>
<proteinExistence type="predicted"/>
<evidence type="ECO:0000313" key="3">
    <source>
        <dbReference type="EMBL" id="CCE62798.1"/>
    </source>
</evidence>
<feature type="compositionally biased region" description="Basic and acidic residues" evidence="1">
    <location>
        <begin position="437"/>
        <end position="460"/>
    </location>
</feature>
<dbReference type="eggNOG" id="ENOG502S1IW">
    <property type="taxonomic scope" value="Eukaryota"/>
</dbReference>
<sequence length="727" mass="84189">MTVNQIDPTKVRLSDSPLDDYQRLYFLNLFSDIDNKNHNNNGQPSLYINVKNVIFKTSYNEIFNDLRKFITINNKNKSIVKQNVAIELNGEKNNLNCLEYQVPNILIHSDESQHTVYDISEQYWKRLASTEKNIFQFLKGELNLDNNLIISDYENGKIKFSNDNFTLPTSCRKRQNSVVGKVKVVEKNDSNSMKIMFSQNQQDIILLNPNNYIIWTEKHQHVFFSGIWRLYQDVIRALSNSPRYTVKSLKNNNDDVNQSNLVLQKICESEFRFTMNYAFSGIDIGADIKKIRMRRSRKHNCSHPNKSSSVNNFSVVANAKYIDFPWSYVDASLEKRLLDEYKQYLKTTQSLTEEEIDYLQFKDLIQKIRGGYTKIQGCWLPYTIAREFCLRFCYPIRYLLIPVFGESFPDECSEKYFLMKLKATGINGPVIHTSKIKHNERNRKISSKDTRTTRTQEKATKQPKKSGSKRVRKPRNSAEPSNKKQKKPSENKMKHESSITTKTQNLVLPNQDKTPVTTAVVNSSCNVNQVPPRKRSSAQMEIENLIDPLTTINIAPISNIQTPNTAFNDRIMQLQDLRSAATQNIHRESILPDLNYNRSSSWSISSSSTFMTFDKNSEDILPPLSSILSIPTTIKNPICYRKNSNESVNASYILEPPSNVSNYSYRNPRPIYYPLTHRDMNRNNSIYSLTSSAMGFRDTQNSFRKEDYEKNPVILKRASVEKAFQII</sequence>
<dbReference type="InterPro" id="IPR051642">
    <property type="entry name" value="SWI6-like"/>
</dbReference>
<reference evidence="3 4" key="1">
    <citation type="journal article" date="2011" name="Proc. Natl. Acad. Sci. U.S.A.">
        <title>Evolutionary erosion of yeast sex chromosomes by mating-type switching accidents.</title>
        <authorList>
            <person name="Gordon J.L."/>
            <person name="Armisen D."/>
            <person name="Proux-Wera E."/>
            <person name="Oheigeartaigh S.S."/>
            <person name="Byrne K.P."/>
            <person name="Wolfe K.H."/>
        </authorList>
    </citation>
    <scope>NUCLEOTIDE SEQUENCE [LARGE SCALE GENOMIC DNA]</scope>
    <source>
        <strain evidence="4">ATCC 24235 / CBS 4417 / NBRC 1672 / NRRL Y-8282 / UCD 70-5</strain>
    </source>
</reference>
<feature type="compositionally biased region" description="Basic and acidic residues" evidence="1">
    <location>
        <begin position="487"/>
        <end position="497"/>
    </location>
</feature>
<evidence type="ECO:0000313" key="4">
    <source>
        <dbReference type="Proteomes" id="UP000005666"/>
    </source>
</evidence>
<dbReference type="Gene3D" id="3.10.260.10">
    <property type="entry name" value="Transcription regulator HTH, APSES-type DNA-binding domain"/>
    <property type="match status" value="1"/>
</dbReference>
<evidence type="ECO:0000256" key="1">
    <source>
        <dbReference type="SAM" id="MobiDB-lite"/>
    </source>
</evidence>
<dbReference type="InterPro" id="IPR036887">
    <property type="entry name" value="HTH_APSES_sf"/>
</dbReference>
<dbReference type="OMA" id="KHESSIT"/>
<feature type="domain" description="HTH APSES-type" evidence="2">
    <location>
        <begin position="302"/>
        <end position="415"/>
    </location>
</feature>
<name>G8BSH7_TETPH</name>